<dbReference type="OrthoDB" id="121413at2759"/>
<protein>
    <submittedName>
        <fullName evidence="1">Uncharacterized protein</fullName>
    </submittedName>
</protein>
<name>A0A8K1CRZ8_PYTOL</name>
<accession>A0A8K1CRZ8</accession>
<gene>
    <name evidence="1" type="ORF">Poli38472_011206</name>
</gene>
<evidence type="ECO:0000313" key="1">
    <source>
        <dbReference type="EMBL" id="TMW67586.1"/>
    </source>
</evidence>
<dbReference type="AlphaFoldDB" id="A0A8K1CRZ8"/>
<dbReference type="EMBL" id="SPLM01000004">
    <property type="protein sequence ID" value="TMW67586.1"/>
    <property type="molecule type" value="Genomic_DNA"/>
</dbReference>
<reference evidence="1" key="1">
    <citation type="submission" date="2019-03" db="EMBL/GenBank/DDBJ databases">
        <title>Long read genome sequence of the mycoparasitic Pythium oligandrum ATCC 38472 isolated from sugarbeet rhizosphere.</title>
        <authorList>
            <person name="Gaulin E."/>
        </authorList>
    </citation>
    <scope>NUCLEOTIDE SEQUENCE</scope>
    <source>
        <strain evidence="1">ATCC 38472_TT</strain>
    </source>
</reference>
<dbReference type="Proteomes" id="UP000794436">
    <property type="component" value="Unassembled WGS sequence"/>
</dbReference>
<sequence>MELMEQWWNVLRPLYLKTEDKPQAPHIDKRYDSLFVQLDAPHLGQWSLSPQELDAVRQRQVTSSEVNRAFFLEAMDLDLRCYDPIVEEAIELGANLSTRVVPLKRLKIGIYLEEFHPEFDIEICEVLRVCPAAEFIELFGLHVTDFAKLSEFMETHECQLSVLEFGKRRLDDDQATIFFDALKDPGSRMTQQIRELCVEFEKEVVSADTLVAIQEMLEINRTLEVFVLAVPIRCKDVAEKTLSLVPPVYLPRVRAPLPLRSKLAFISMTYASTKATSQLACLDSEVISIIFGFAVKHHNSELSLTSPQERFVDVAISAE</sequence>
<keyword evidence="2" id="KW-1185">Reference proteome</keyword>
<organism evidence="1 2">
    <name type="scientific">Pythium oligandrum</name>
    <name type="common">Mycoparasitic fungus</name>
    <dbReference type="NCBI Taxonomy" id="41045"/>
    <lineage>
        <taxon>Eukaryota</taxon>
        <taxon>Sar</taxon>
        <taxon>Stramenopiles</taxon>
        <taxon>Oomycota</taxon>
        <taxon>Peronosporomycetes</taxon>
        <taxon>Pythiales</taxon>
        <taxon>Pythiaceae</taxon>
        <taxon>Pythium</taxon>
    </lineage>
</organism>
<comment type="caution">
    <text evidence="1">The sequence shown here is derived from an EMBL/GenBank/DDBJ whole genome shotgun (WGS) entry which is preliminary data.</text>
</comment>
<proteinExistence type="predicted"/>
<evidence type="ECO:0000313" key="2">
    <source>
        <dbReference type="Proteomes" id="UP000794436"/>
    </source>
</evidence>